<dbReference type="InterPro" id="IPR000276">
    <property type="entry name" value="GPCR_Rhodpsn"/>
</dbReference>
<feature type="transmembrane region" description="Helical" evidence="12">
    <location>
        <begin position="80"/>
        <end position="105"/>
    </location>
</feature>
<gene>
    <name evidence="14" type="ORF">HOLleu_35117</name>
</gene>
<dbReference type="PANTHER" id="PTHR45695:SF23">
    <property type="entry name" value="GALANIN-LIKE G-PROTEIN COUPLED RECEPTOR NPR-9"/>
    <property type="match status" value="1"/>
</dbReference>
<dbReference type="GO" id="GO:0004930">
    <property type="term" value="F:G protein-coupled receptor activity"/>
    <property type="evidence" value="ECO:0007669"/>
    <property type="project" value="UniProtKB-KW"/>
</dbReference>
<keyword evidence="2" id="KW-1003">Cell membrane</keyword>
<dbReference type="GO" id="GO:0005886">
    <property type="term" value="C:plasma membrane"/>
    <property type="evidence" value="ECO:0007669"/>
    <property type="project" value="UniProtKB-SubCell"/>
</dbReference>
<keyword evidence="6 12" id="KW-0472">Membrane</keyword>
<evidence type="ECO:0000256" key="5">
    <source>
        <dbReference type="ARBA" id="ARBA00023040"/>
    </source>
</evidence>
<keyword evidence="5 11" id="KW-0297">G-protein coupled receptor</keyword>
<dbReference type="SUPFAM" id="SSF81321">
    <property type="entry name" value="Family A G protein-coupled receptor-like"/>
    <property type="match status" value="1"/>
</dbReference>
<evidence type="ECO:0000313" key="15">
    <source>
        <dbReference type="Proteomes" id="UP001152320"/>
    </source>
</evidence>
<dbReference type="Pfam" id="PF00001">
    <property type="entry name" value="7tm_1"/>
    <property type="match status" value="1"/>
</dbReference>
<dbReference type="AlphaFoldDB" id="A0A9Q0YM81"/>
<feature type="domain" description="G-protein coupled receptors family 1 profile" evidence="13">
    <location>
        <begin position="57"/>
        <end position="321"/>
    </location>
</feature>
<evidence type="ECO:0000256" key="10">
    <source>
        <dbReference type="ARBA" id="ARBA00023224"/>
    </source>
</evidence>
<protein>
    <submittedName>
        <fullName evidence="14">G-protein coupled receptor 54</fullName>
    </submittedName>
</protein>
<feature type="transmembrane region" description="Helical" evidence="12">
    <location>
        <begin position="46"/>
        <end position="68"/>
    </location>
</feature>
<comment type="caution">
    <text evidence="14">The sequence shown here is derived from an EMBL/GenBank/DDBJ whole genome shotgun (WGS) entry which is preliminary data.</text>
</comment>
<keyword evidence="3 11" id="KW-0812">Transmembrane</keyword>
<dbReference type="InterPro" id="IPR000405">
    <property type="entry name" value="Galanin_rcpt"/>
</dbReference>
<dbReference type="InterPro" id="IPR017452">
    <property type="entry name" value="GPCR_Rhodpsn_7TM"/>
</dbReference>
<evidence type="ECO:0000256" key="2">
    <source>
        <dbReference type="ARBA" id="ARBA00022475"/>
    </source>
</evidence>
<dbReference type="OrthoDB" id="2132067at2759"/>
<proteinExistence type="inferred from homology"/>
<evidence type="ECO:0000256" key="11">
    <source>
        <dbReference type="RuleBase" id="RU000688"/>
    </source>
</evidence>
<dbReference type="EMBL" id="JAIZAY010000018">
    <property type="protein sequence ID" value="KAJ8025028.1"/>
    <property type="molecule type" value="Genomic_DNA"/>
</dbReference>
<dbReference type="PANTHER" id="PTHR45695">
    <property type="entry name" value="LEUCOKININ RECEPTOR-RELATED"/>
    <property type="match status" value="1"/>
</dbReference>
<evidence type="ECO:0000256" key="7">
    <source>
        <dbReference type="ARBA" id="ARBA00023157"/>
    </source>
</evidence>
<keyword evidence="10 11" id="KW-0807">Transducer</keyword>
<dbReference type="Gene3D" id="1.20.1070.10">
    <property type="entry name" value="Rhodopsin 7-helix transmembrane proteins"/>
    <property type="match status" value="1"/>
</dbReference>
<keyword evidence="7" id="KW-1015">Disulfide bond</keyword>
<keyword evidence="15" id="KW-1185">Reference proteome</keyword>
<dbReference type="PRINTS" id="PR00237">
    <property type="entry name" value="GPCRRHODOPSN"/>
</dbReference>
<evidence type="ECO:0000256" key="1">
    <source>
        <dbReference type="ARBA" id="ARBA00004651"/>
    </source>
</evidence>
<reference evidence="14" key="1">
    <citation type="submission" date="2021-10" db="EMBL/GenBank/DDBJ databases">
        <title>Tropical sea cucumber genome reveals ecological adaptation and Cuvierian tubules defense mechanism.</title>
        <authorList>
            <person name="Chen T."/>
        </authorList>
    </citation>
    <scope>NUCLEOTIDE SEQUENCE</scope>
    <source>
        <strain evidence="14">Nanhai2018</strain>
        <tissue evidence="14">Muscle</tissue>
    </source>
</reference>
<feature type="transmembrane region" description="Helical" evidence="12">
    <location>
        <begin position="301"/>
        <end position="324"/>
    </location>
</feature>
<feature type="transmembrane region" description="Helical" evidence="12">
    <location>
        <begin position="261"/>
        <end position="281"/>
    </location>
</feature>
<evidence type="ECO:0000256" key="4">
    <source>
        <dbReference type="ARBA" id="ARBA00022989"/>
    </source>
</evidence>
<dbReference type="PROSITE" id="PS50262">
    <property type="entry name" value="G_PROTEIN_RECEP_F1_2"/>
    <property type="match status" value="1"/>
</dbReference>
<organism evidence="14 15">
    <name type="scientific">Holothuria leucospilota</name>
    <name type="common">Black long sea cucumber</name>
    <name type="synonym">Mertensiothuria leucospilota</name>
    <dbReference type="NCBI Taxonomy" id="206669"/>
    <lineage>
        <taxon>Eukaryota</taxon>
        <taxon>Metazoa</taxon>
        <taxon>Echinodermata</taxon>
        <taxon>Eleutherozoa</taxon>
        <taxon>Echinozoa</taxon>
        <taxon>Holothuroidea</taxon>
        <taxon>Aspidochirotacea</taxon>
        <taxon>Aspidochirotida</taxon>
        <taxon>Holothuriidae</taxon>
        <taxon>Holothuria</taxon>
    </lineage>
</organism>
<feature type="transmembrane region" description="Helical" evidence="12">
    <location>
        <begin position="158"/>
        <end position="180"/>
    </location>
</feature>
<evidence type="ECO:0000259" key="13">
    <source>
        <dbReference type="PROSITE" id="PS50262"/>
    </source>
</evidence>
<keyword evidence="9" id="KW-0325">Glycoprotein</keyword>
<evidence type="ECO:0000256" key="12">
    <source>
        <dbReference type="SAM" id="Phobius"/>
    </source>
</evidence>
<evidence type="ECO:0000256" key="3">
    <source>
        <dbReference type="ARBA" id="ARBA00022692"/>
    </source>
</evidence>
<name>A0A9Q0YM81_HOLLE</name>
<keyword evidence="4 12" id="KW-1133">Transmembrane helix</keyword>
<dbReference type="PROSITE" id="PS00237">
    <property type="entry name" value="G_PROTEIN_RECEP_F1_1"/>
    <property type="match status" value="1"/>
</dbReference>
<dbReference type="Proteomes" id="UP001152320">
    <property type="component" value="Chromosome 18"/>
</dbReference>
<sequence length="380" mass="43615">MAHFAVNGSLKMPTVTVGTSEPADYSTSSYSDYEGDSLEAKVVPSVLLVILIVGWVGNSVVVFVILRAGHGRVKTATNCYIVNLAITDLFFLLCCVPWTAAIFAWNDWKFGRFMCKFVFFMMHVTAQATCLTLTAMSVDRYQAIVRPLRSLQNRSTKIVTVIIIIIWTFSLVTGVPVFIYQDIVEHPYYPRQLVCHEDWPIQVMYPSYGLYCLIMMYLIPLAIISICYLRLLITLWEQVMPGLDGAHLQHRVKDMRQRRHVTWMVLAVVLAFAICWLPLYICNIWQRLFQDTYPRTNAMYIFKVTGNVLAYSNSCINPFIYSFMGENFRRYLRRACPLCFKNRGRQFVVGNSRRTGTTVMDDHPMVEFKPGSTVSESDPK</sequence>
<evidence type="ECO:0000256" key="9">
    <source>
        <dbReference type="ARBA" id="ARBA00023180"/>
    </source>
</evidence>
<feature type="transmembrane region" description="Helical" evidence="12">
    <location>
        <begin position="208"/>
        <end position="233"/>
    </location>
</feature>
<comment type="subcellular location">
    <subcellularLocation>
        <location evidence="1">Cell membrane</location>
        <topology evidence="1">Multi-pass membrane protein</topology>
    </subcellularLocation>
</comment>
<comment type="similarity">
    <text evidence="11">Belongs to the G-protein coupled receptor 1 family.</text>
</comment>
<evidence type="ECO:0000256" key="6">
    <source>
        <dbReference type="ARBA" id="ARBA00023136"/>
    </source>
</evidence>
<accession>A0A9Q0YM81</accession>
<evidence type="ECO:0000256" key="8">
    <source>
        <dbReference type="ARBA" id="ARBA00023170"/>
    </source>
</evidence>
<keyword evidence="8 11" id="KW-0675">Receptor</keyword>
<dbReference type="PRINTS" id="PR00663">
    <property type="entry name" value="GALANINR"/>
</dbReference>
<feature type="transmembrane region" description="Helical" evidence="12">
    <location>
        <begin position="117"/>
        <end position="138"/>
    </location>
</feature>
<evidence type="ECO:0000313" key="14">
    <source>
        <dbReference type="EMBL" id="KAJ8025028.1"/>
    </source>
</evidence>